<dbReference type="AlphaFoldDB" id="A0A6C0HGD4"/>
<organism evidence="2">
    <name type="scientific">viral metagenome</name>
    <dbReference type="NCBI Taxonomy" id="1070528"/>
    <lineage>
        <taxon>unclassified sequences</taxon>
        <taxon>metagenomes</taxon>
        <taxon>organismal metagenomes</taxon>
    </lineage>
</organism>
<evidence type="ECO:0000313" key="2">
    <source>
        <dbReference type="EMBL" id="QHT79196.1"/>
    </source>
</evidence>
<protein>
    <submittedName>
        <fullName evidence="2">Uncharacterized protein</fullName>
    </submittedName>
</protein>
<evidence type="ECO:0000256" key="1">
    <source>
        <dbReference type="SAM" id="MobiDB-lite"/>
    </source>
</evidence>
<sequence>MPRHRRKRGGGIFGPDDPNARTWSQAISDYTPSVFKSKPVSPPLVSQTLPASVQNAVGESQTMAMTAGRRLKKHFGYDPASGKSMRKLLGTAKGDRMLGRRKRRTHRR</sequence>
<reference evidence="2" key="1">
    <citation type="journal article" date="2020" name="Nature">
        <title>Giant virus diversity and host interactions through global metagenomics.</title>
        <authorList>
            <person name="Schulz F."/>
            <person name="Roux S."/>
            <person name="Paez-Espino D."/>
            <person name="Jungbluth S."/>
            <person name="Walsh D.A."/>
            <person name="Denef V.J."/>
            <person name="McMahon K.D."/>
            <person name="Konstantinidis K.T."/>
            <person name="Eloe-Fadrosh E.A."/>
            <person name="Kyrpides N.C."/>
            <person name="Woyke T."/>
        </authorList>
    </citation>
    <scope>NUCLEOTIDE SEQUENCE</scope>
    <source>
        <strain evidence="2">GVMAG-M-3300023179-99</strain>
    </source>
</reference>
<feature type="compositionally biased region" description="Basic residues" evidence="1">
    <location>
        <begin position="99"/>
        <end position="108"/>
    </location>
</feature>
<accession>A0A6C0HGD4</accession>
<proteinExistence type="predicted"/>
<name>A0A6C0HGD4_9ZZZZ</name>
<feature type="region of interest" description="Disordered" evidence="1">
    <location>
        <begin position="74"/>
        <end position="108"/>
    </location>
</feature>
<dbReference type="EMBL" id="MN739946">
    <property type="protein sequence ID" value="QHT79196.1"/>
    <property type="molecule type" value="Genomic_DNA"/>
</dbReference>
<feature type="region of interest" description="Disordered" evidence="1">
    <location>
        <begin position="1"/>
        <end position="23"/>
    </location>
</feature>